<dbReference type="PANTHER" id="PTHR43811:SF19">
    <property type="entry name" value="39 KDA FK506-BINDING NUCLEAR PROTEIN"/>
    <property type="match status" value="1"/>
</dbReference>
<dbReference type="InterPro" id="IPR046357">
    <property type="entry name" value="PPIase_dom_sf"/>
</dbReference>
<evidence type="ECO:0000256" key="4">
    <source>
        <dbReference type="ARBA" id="ARBA00023110"/>
    </source>
</evidence>
<dbReference type="PANTHER" id="PTHR43811">
    <property type="entry name" value="FKBP-TYPE PEPTIDYL-PROLYL CIS-TRANS ISOMERASE FKPA"/>
    <property type="match status" value="1"/>
</dbReference>
<feature type="domain" description="PPIase FKBP-type" evidence="8">
    <location>
        <begin position="115"/>
        <end position="201"/>
    </location>
</feature>
<evidence type="ECO:0000256" key="5">
    <source>
        <dbReference type="ARBA" id="ARBA00023235"/>
    </source>
</evidence>
<evidence type="ECO:0000313" key="10">
    <source>
        <dbReference type="Proteomes" id="UP000823617"/>
    </source>
</evidence>
<dbReference type="PROSITE" id="PS50059">
    <property type="entry name" value="FKBP_PPIASE"/>
    <property type="match status" value="1"/>
</dbReference>
<dbReference type="InterPro" id="IPR036944">
    <property type="entry name" value="PPIase_FKBP_N_sf"/>
</dbReference>
<accession>A0A9D9N101</accession>
<organism evidence="9 10">
    <name type="scientific">Candidatus Cryptobacteroides intestinigallinarum</name>
    <dbReference type="NCBI Taxonomy" id="2840767"/>
    <lineage>
        <taxon>Bacteria</taxon>
        <taxon>Pseudomonadati</taxon>
        <taxon>Bacteroidota</taxon>
        <taxon>Bacteroidia</taxon>
        <taxon>Bacteroidales</taxon>
        <taxon>Candidatus Cryptobacteroides</taxon>
    </lineage>
</organism>
<sequence length="201" mass="21807">MDKNSYALGMSIAHNMISSGVKEVAFEDFTAGLKAVLTGAKPEIPFEEAASLLDKYFAEIEEKQRSEAAAMGAAMKKEGEEFLAANAKKEGVKVLPSGLQYKVITEGKGRKPGRTDKVKCHYLGTFPDGTKFDSSYDRGEPAVFGVNQVIAGWTEALQLMAEGSKWELYIPYNLGYGEHGAPGAIPPYSTLVFTVELIEVL</sequence>
<evidence type="ECO:0000256" key="1">
    <source>
        <dbReference type="ARBA" id="ARBA00000971"/>
    </source>
</evidence>
<dbReference type="EC" id="5.2.1.8" evidence="7"/>
<keyword evidence="3" id="KW-0732">Signal</keyword>
<keyword evidence="4 6" id="KW-0697">Rotamase</keyword>
<comment type="similarity">
    <text evidence="2 7">Belongs to the FKBP-type PPIase family.</text>
</comment>
<dbReference type="Proteomes" id="UP000823617">
    <property type="component" value="Unassembled WGS sequence"/>
</dbReference>
<evidence type="ECO:0000256" key="6">
    <source>
        <dbReference type="PROSITE-ProRule" id="PRU00277"/>
    </source>
</evidence>
<dbReference type="AlphaFoldDB" id="A0A9D9N101"/>
<comment type="caution">
    <text evidence="9">The sequence shown here is derived from an EMBL/GenBank/DDBJ whole genome shotgun (WGS) entry which is preliminary data.</text>
</comment>
<dbReference type="Gene3D" id="3.10.50.40">
    <property type="match status" value="1"/>
</dbReference>
<reference evidence="9" key="1">
    <citation type="submission" date="2020-10" db="EMBL/GenBank/DDBJ databases">
        <authorList>
            <person name="Gilroy R."/>
        </authorList>
    </citation>
    <scope>NUCLEOTIDE SEQUENCE</scope>
    <source>
        <strain evidence="9">B1-3475</strain>
    </source>
</reference>
<evidence type="ECO:0000256" key="7">
    <source>
        <dbReference type="RuleBase" id="RU003915"/>
    </source>
</evidence>
<dbReference type="GO" id="GO:0006457">
    <property type="term" value="P:protein folding"/>
    <property type="evidence" value="ECO:0007669"/>
    <property type="project" value="InterPro"/>
</dbReference>
<dbReference type="GO" id="GO:0003755">
    <property type="term" value="F:peptidyl-prolyl cis-trans isomerase activity"/>
    <property type="evidence" value="ECO:0007669"/>
    <property type="project" value="UniProtKB-UniRule"/>
</dbReference>
<dbReference type="EMBL" id="JADIMK010000074">
    <property type="protein sequence ID" value="MBO8456215.1"/>
    <property type="molecule type" value="Genomic_DNA"/>
</dbReference>
<dbReference type="FunFam" id="3.10.50.40:FF:000045">
    <property type="entry name" value="Peptidyl-prolyl cis-trans isomerase"/>
    <property type="match status" value="1"/>
</dbReference>
<dbReference type="SUPFAM" id="SSF54534">
    <property type="entry name" value="FKBP-like"/>
    <property type="match status" value="1"/>
</dbReference>
<dbReference type="Pfam" id="PF01346">
    <property type="entry name" value="FKBP_N"/>
    <property type="match status" value="1"/>
</dbReference>
<evidence type="ECO:0000259" key="8">
    <source>
        <dbReference type="PROSITE" id="PS50059"/>
    </source>
</evidence>
<comment type="catalytic activity">
    <reaction evidence="1 6 7">
        <text>[protein]-peptidylproline (omega=180) = [protein]-peptidylproline (omega=0)</text>
        <dbReference type="Rhea" id="RHEA:16237"/>
        <dbReference type="Rhea" id="RHEA-COMP:10747"/>
        <dbReference type="Rhea" id="RHEA-COMP:10748"/>
        <dbReference type="ChEBI" id="CHEBI:83833"/>
        <dbReference type="ChEBI" id="CHEBI:83834"/>
        <dbReference type="EC" id="5.2.1.8"/>
    </reaction>
</comment>
<dbReference type="InterPro" id="IPR000774">
    <property type="entry name" value="PPIase_FKBP_N"/>
</dbReference>
<dbReference type="Gene3D" id="1.10.287.460">
    <property type="entry name" value="Peptidyl-prolyl cis-trans isomerase, FKBP-type, N-terminal domain"/>
    <property type="match status" value="1"/>
</dbReference>
<evidence type="ECO:0000256" key="3">
    <source>
        <dbReference type="ARBA" id="ARBA00022729"/>
    </source>
</evidence>
<protein>
    <recommendedName>
        <fullName evidence="7">Peptidyl-prolyl cis-trans isomerase</fullName>
        <ecNumber evidence="7">5.2.1.8</ecNumber>
    </recommendedName>
</protein>
<gene>
    <name evidence="9" type="ORF">IAC08_07420</name>
</gene>
<dbReference type="InterPro" id="IPR001179">
    <property type="entry name" value="PPIase_FKBP_dom"/>
</dbReference>
<keyword evidence="5 6" id="KW-0413">Isomerase</keyword>
<evidence type="ECO:0000313" key="9">
    <source>
        <dbReference type="EMBL" id="MBO8456215.1"/>
    </source>
</evidence>
<name>A0A9D9N101_9BACT</name>
<reference evidence="9" key="2">
    <citation type="journal article" date="2021" name="PeerJ">
        <title>Extensive microbial diversity within the chicken gut microbiome revealed by metagenomics and culture.</title>
        <authorList>
            <person name="Gilroy R."/>
            <person name="Ravi A."/>
            <person name="Getino M."/>
            <person name="Pursley I."/>
            <person name="Horton D.L."/>
            <person name="Alikhan N.F."/>
            <person name="Baker D."/>
            <person name="Gharbi K."/>
            <person name="Hall N."/>
            <person name="Watson M."/>
            <person name="Adriaenssens E.M."/>
            <person name="Foster-Nyarko E."/>
            <person name="Jarju S."/>
            <person name="Secka A."/>
            <person name="Antonio M."/>
            <person name="Oren A."/>
            <person name="Chaudhuri R.R."/>
            <person name="La Ragione R."/>
            <person name="Hildebrand F."/>
            <person name="Pallen M.J."/>
        </authorList>
    </citation>
    <scope>NUCLEOTIDE SEQUENCE</scope>
    <source>
        <strain evidence="9">B1-3475</strain>
    </source>
</reference>
<proteinExistence type="inferred from homology"/>
<dbReference type="NCBIfam" id="NF008602">
    <property type="entry name" value="PRK11570.1"/>
    <property type="match status" value="1"/>
</dbReference>
<evidence type="ECO:0000256" key="2">
    <source>
        <dbReference type="ARBA" id="ARBA00006577"/>
    </source>
</evidence>
<dbReference type="Pfam" id="PF00254">
    <property type="entry name" value="FKBP_C"/>
    <property type="match status" value="1"/>
</dbReference>